<accession>A0ABV4WCX7</accession>
<protein>
    <submittedName>
        <fullName evidence="1">Uncharacterized protein</fullName>
    </submittedName>
</protein>
<reference evidence="1 2" key="1">
    <citation type="submission" date="2024-09" db="EMBL/GenBank/DDBJ databases">
        <title>Floridaenema gen nov. (Aerosakkonemataceae, Aerosakkonematales ord. nov., Cyanobacteria) from benthic tropical and subtropical fresh waters, with the description of four new species.</title>
        <authorList>
            <person name="Moretto J.A."/>
            <person name="Berthold D.E."/>
            <person name="Lefler F.W."/>
            <person name="Huang I.-S."/>
            <person name="Laughinghouse H. IV."/>
        </authorList>
    </citation>
    <scope>NUCLEOTIDE SEQUENCE [LARGE SCALE GENOMIC DNA]</scope>
    <source>
        <strain evidence="1 2">BLCC-F167</strain>
    </source>
</reference>
<evidence type="ECO:0000313" key="1">
    <source>
        <dbReference type="EMBL" id="MFB2832933.1"/>
    </source>
</evidence>
<comment type="caution">
    <text evidence="1">The sequence shown here is derived from an EMBL/GenBank/DDBJ whole genome shotgun (WGS) entry which is preliminary data.</text>
</comment>
<keyword evidence="2" id="KW-1185">Reference proteome</keyword>
<name>A0ABV4WCX7_9CYAN</name>
<evidence type="ECO:0000313" key="2">
    <source>
        <dbReference type="Proteomes" id="UP001576780"/>
    </source>
</evidence>
<dbReference type="Proteomes" id="UP001576780">
    <property type="component" value="Unassembled WGS sequence"/>
</dbReference>
<gene>
    <name evidence="1" type="ORF">ACE1CA_00210</name>
</gene>
<organism evidence="1 2">
    <name type="scientific">Floridaenema evergladense BLCC-F167</name>
    <dbReference type="NCBI Taxonomy" id="3153639"/>
    <lineage>
        <taxon>Bacteria</taxon>
        <taxon>Bacillati</taxon>
        <taxon>Cyanobacteriota</taxon>
        <taxon>Cyanophyceae</taxon>
        <taxon>Oscillatoriophycideae</taxon>
        <taxon>Aerosakkonematales</taxon>
        <taxon>Aerosakkonemataceae</taxon>
        <taxon>Floridanema</taxon>
        <taxon>Floridanema evergladense</taxon>
    </lineage>
</organism>
<sequence length="334" mass="38049">MLEINELDAKNLQPYADSGIEQEHQKQKYPALQLNQYKGLQPNTPLFWCFSEQSLALIPEELREPFTFEKGEAYFKDDSDEATVIWLIKANIRFIPLNIPKVFKHNKFTNKYSKLSGFVPGDRTEAKLFLVPLIDGKLLVVTEKKPLILTLNLKSFKTEEIIGKSDTDDGTLKKLSSELLKYKIGENGKSNVHFVNVGITPSTKVYKNKDGESNRSVTYKLESAKLNSPEIMAVISQIFTKELVEDILDPYGLEKLQQTGIVPEQETRGIIKAEIKDFAAQLGWNISRIKQEIKEMFGADKSDDLSFDQLMGFRIHLENLVSLPSQEEEDIPLF</sequence>
<proteinExistence type="predicted"/>
<dbReference type="RefSeq" id="WP_413275409.1">
    <property type="nucleotide sequence ID" value="NZ_JBHFNT010000004.1"/>
</dbReference>
<dbReference type="EMBL" id="JBHFNT010000004">
    <property type="protein sequence ID" value="MFB2832933.1"/>
    <property type="molecule type" value="Genomic_DNA"/>
</dbReference>